<dbReference type="EMBL" id="CM043019">
    <property type="protein sequence ID" value="KAI4460591.1"/>
    <property type="molecule type" value="Genomic_DNA"/>
</dbReference>
<name>A0ACB9T1A2_HOLOL</name>
<evidence type="ECO:0000313" key="1">
    <source>
        <dbReference type="EMBL" id="KAI4460591.1"/>
    </source>
</evidence>
<accession>A0ACB9T1A2</accession>
<gene>
    <name evidence="1" type="ORF">MML48_5g00013851</name>
</gene>
<organism evidence="1 2">
    <name type="scientific">Holotrichia oblita</name>
    <name type="common">Chafer beetle</name>
    <dbReference type="NCBI Taxonomy" id="644536"/>
    <lineage>
        <taxon>Eukaryota</taxon>
        <taxon>Metazoa</taxon>
        <taxon>Ecdysozoa</taxon>
        <taxon>Arthropoda</taxon>
        <taxon>Hexapoda</taxon>
        <taxon>Insecta</taxon>
        <taxon>Pterygota</taxon>
        <taxon>Neoptera</taxon>
        <taxon>Endopterygota</taxon>
        <taxon>Coleoptera</taxon>
        <taxon>Polyphaga</taxon>
        <taxon>Scarabaeiformia</taxon>
        <taxon>Scarabaeidae</taxon>
        <taxon>Melolonthinae</taxon>
        <taxon>Holotrichia</taxon>
    </lineage>
</organism>
<dbReference type="Proteomes" id="UP001056778">
    <property type="component" value="Chromosome 5"/>
</dbReference>
<keyword evidence="2" id="KW-1185">Reference proteome</keyword>
<evidence type="ECO:0000313" key="2">
    <source>
        <dbReference type="Proteomes" id="UP001056778"/>
    </source>
</evidence>
<reference evidence="1" key="1">
    <citation type="submission" date="2022-04" db="EMBL/GenBank/DDBJ databases">
        <title>Chromosome-scale genome assembly of Holotrichia oblita Faldermann.</title>
        <authorList>
            <person name="Rongchong L."/>
        </authorList>
    </citation>
    <scope>NUCLEOTIDE SEQUENCE</scope>
    <source>
        <strain evidence="1">81SQS9</strain>
    </source>
</reference>
<sequence length="1144" mass="125639">MRAGLCTVSAPLAACSPAAALPPAARFLALHLLHQQTLYFVVQVKSRVRELYQQTCHHFAQQGMLDTDLFGLALICGKYIPNTLYARWHDINLSMCVCVCRCVIGADYRVERCYLSRSTVEEGCHHHHHHLREQRMEEDEDEEEEAHSERASWPRALLECGRGGVRREQEVEEHDVQRKYFNIDSCFITDGEYLFAEPDSKLSKYAPKSWKSSHSHGLDANGRPALAFYFRVQFYVDSPLLLRDDTTRHHYYLQLRLNASSGAAGDHATGLAGLALQADLGDRSESTVFRPEDYVPPGMREPAALRAIEAAHRTHRNVSKTEARAHFIAEACQLQAPVNAHVFRLRASKAEIAPGSIMLAVCATGLRVCPDNNPPSTFLWSSIAKLSFERKKFEIRTNHEKLTLYTTSDEKSRLLLALCKAAHQFSMAVAPRLHEAKREEEERRQRWDCDQRVSVISSTSSNTTSGIVSDRVHSEDELEIMITSPPAPSTESLALAHLLDSAPASSRTSAASATAALAALTFKDEESESSKHDTSESSAKTTASVKCAGSQCSSSCSTVVVTPIQAKAKRRPSTSSSLELGYSHTAQNSAVSDATCVELDDIREPVYTVGTAAPSSHTSGVYTLSSSDQYATSSEQFPTADQVDGLTFRVRSNSNVSNSGSFRGDGSDPTDTKQALLTAEELSDLIVGRYPSCKSVSHTLDSDSDYVTLPSSYEGYAPIPPKRIDSVEPRPRPPPPPYGANLASEISFEEVLCMRDPPPYPENPTPVPPPVYPSEEVAARFITTRPPSILTAHTSVVSGSSTPSYSSPNQSQVPPIPPKLPRSSSTIISPNNYIDVAATKAGVLFPCTFLPPPPQAPRQPPPPPPMATVYTSQLSRSQIEQYQQQMYSDVDFVVFPLKEPAISRQEYLEAKQGSLLAALAHTQPMLYRSTPYLPRYASSQNLSDTYVQLPVYGAPSISSTGSFEPPPPPIPQLGNPPKFRRLPPPPPPLPEKRSELRTLKIDKNAATVGDDAAAKAAVALDIRTLREKSKKMDLPLISALCNDRSLIKQTKAFVMPKHPQELAPRLTPSSSTKAKYPVSGLSSTRINKPARKTQPSSHRHPGDKLPEIPRDTTTQKMTEIPRATPNNYVLTDPRAKHKTVQSQS</sequence>
<comment type="caution">
    <text evidence="1">The sequence shown here is derived from an EMBL/GenBank/DDBJ whole genome shotgun (WGS) entry which is preliminary data.</text>
</comment>
<proteinExistence type="predicted"/>
<protein>
    <submittedName>
        <fullName evidence="1">Ferm domain (Protein4.1-ezrin-radixin-moesin) family</fullName>
    </submittedName>
</protein>